<evidence type="ECO:0000256" key="3">
    <source>
        <dbReference type="SAM" id="SignalP"/>
    </source>
</evidence>
<feature type="signal peptide" evidence="3">
    <location>
        <begin position="1"/>
        <end position="25"/>
    </location>
</feature>
<feature type="transmembrane region" description="Helical" evidence="2">
    <location>
        <begin position="65"/>
        <end position="83"/>
    </location>
</feature>
<keyword evidence="2" id="KW-1133">Transmembrane helix</keyword>
<dbReference type="OrthoDB" id="8180835at2759"/>
<feature type="chain" id="PRO_5006668236" evidence="3">
    <location>
        <begin position="26"/>
        <end position="321"/>
    </location>
</feature>
<protein>
    <submittedName>
        <fullName evidence="4">Uncharacterized protein</fullName>
    </submittedName>
</protein>
<sequence>MPVSFDRWTFLKIVEVCFCIACLTCKRVTDDEASRLFLYLQKLSREWSLLNNVTWDRIGSAVADAAYGGYIIITSALLIGRIFGELPTKRRIVEIILLLIGAFLFVVLGGLELAALESVPSDLVDNAAILGTLSLVTAALFLLDIAGPKGKSEKGIQHIKVVRPEIQLIEKQIEPQIIKKTEVIEVTKIPNGKEANNFSNGVNMNIVYPGQNGLTKDKNSYKKMKDKPKKFDIYGKDVDSDTDEETKDEEEHSPVWSKIREGQYGKYEVNLPTFWQSKSSNESYDRPPSSPGDPGYVQYTAKRWGQQQYQTKTPRQSPTEV</sequence>
<evidence type="ECO:0000256" key="2">
    <source>
        <dbReference type="SAM" id="Phobius"/>
    </source>
</evidence>
<feature type="region of interest" description="Disordered" evidence="1">
    <location>
        <begin position="232"/>
        <end position="257"/>
    </location>
</feature>
<organism evidence="4 5">
    <name type="scientific">Oryctes borbonicus</name>
    <dbReference type="NCBI Taxonomy" id="1629725"/>
    <lineage>
        <taxon>Eukaryota</taxon>
        <taxon>Metazoa</taxon>
        <taxon>Ecdysozoa</taxon>
        <taxon>Arthropoda</taxon>
        <taxon>Hexapoda</taxon>
        <taxon>Insecta</taxon>
        <taxon>Pterygota</taxon>
        <taxon>Neoptera</taxon>
        <taxon>Endopterygota</taxon>
        <taxon>Coleoptera</taxon>
        <taxon>Polyphaga</taxon>
        <taxon>Scarabaeiformia</taxon>
        <taxon>Scarabaeidae</taxon>
        <taxon>Dynastinae</taxon>
        <taxon>Oryctes</taxon>
    </lineage>
</organism>
<gene>
    <name evidence="4" type="ORF">AMK59_8146</name>
</gene>
<keyword evidence="2" id="KW-0812">Transmembrane</keyword>
<feature type="region of interest" description="Disordered" evidence="1">
    <location>
        <begin position="276"/>
        <end position="321"/>
    </location>
</feature>
<keyword evidence="3" id="KW-0732">Signal</keyword>
<feature type="transmembrane region" description="Helical" evidence="2">
    <location>
        <begin position="95"/>
        <end position="115"/>
    </location>
</feature>
<evidence type="ECO:0000256" key="1">
    <source>
        <dbReference type="SAM" id="MobiDB-lite"/>
    </source>
</evidence>
<evidence type="ECO:0000313" key="4">
    <source>
        <dbReference type="EMBL" id="KRT80334.1"/>
    </source>
</evidence>
<keyword evidence="2" id="KW-0472">Membrane</keyword>
<dbReference type="AlphaFoldDB" id="A0A0T6AZS9"/>
<feature type="transmembrane region" description="Helical" evidence="2">
    <location>
        <begin position="127"/>
        <end position="146"/>
    </location>
</feature>
<dbReference type="Proteomes" id="UP000051574">
    <property type="component" value="Unassembled WGS sequence"/>
</dbReference>
<accession>A0A0T6AZS9</accession>
<reference evidence="4 5" key="1">
    <citation type="submission" date="2015-09" db="EMBL/GenBank/DDBJ databases">
        <title>Draft genome of the scarab beetle Oryctes borbonicus.</title>
        <authorList>
            <person name="Meyer J.M."/>
            <person name="Markov G.V."/>
            <person name="Baskaran P."/>
            <person name="Herrmann M."/>
            <person name="Sommer R.J."/>
            <person name="Roedelsperger C."/>
        </authorList>
    </citation>
    <scope>NUCLEOTIDE SEQUENCE [LARGE SCALE GENOMIC DNA]</scope>
    <source>
        <strain evidence="4">OB123</strain>
        <tissue evidence="4">Whole animal</tissue>
    </source>
</reference>
<feature type="compositionally biased region" description="Polar residues" evidence="1">
    <location>
        <begin position="305"/>
        <end position="321"/>
    </location>
</feature>
<proteinExistence type="predicted"/>
<comment type="caution">
    <text evidence="4">The sequence shown here is derived from an EMBL/GenBank/DDBJ whole genome shotgun (WGS) entry which is preliminary data.</text>
</comment>
<dbReference type="EMBL" id="LJIG01022484">
    <property type="protein sequence ID" value="KRT80334.1"/>
    <property type="molecule type" value="Genomic_DNA"/>
</dbReference>
<evidence type="ECO:0000313" key="5">
    <source>
        <dbReference type="Proteomes" id="UP000051574"/>
    </source>
</evidence>
<name>A0A0T6AZS9_9SCAR</name>
<keyword evidence="5" id="KW-1185">Reference proteome</keyword>